<reference evidence="1 2" key="1">
    <citation type="submission" date="2012-05" db="EMBL/GenBank/DDBJ databases">
        <authorList>
            <person name="Weinstock G."/>
            <person name="Sodergren E."/>
            <person name="Lobos E.A."/>
            <person name="Fulton L."/>
            <person name="Fulton R."/>
            <person name="Courtney L."/>
            <person name="Fronick C."/>
            <person name="O'Laughlin M."/>
            <person name="Godfrey J."/>
            <person name="Wilson R.M."/>
            <person name="Miner T."/>
            <person name="Farmer C."/>
            <person name="Delehaunty K."/>
            <person name="Cordes M."/>
            <person name="Minx P."/>
            <person name="Tomlinson C."/>
            <person name="Chen J."/>
            <person name="Wollam A."/>
            <person name="Pepin K.H."/>
            <person name="Bhonagiri V."/>
            <person name="Zhang X."/>
            <person name="Suruliraj S."/>
            <person name="Warren W."/>
            <person name="Mitreva M."/>
            <person name="Mardis E.R."/>
            <person name="Wilson R.K."/>
        </authorList>
    </citation>
    <scope>NUCLEOTIDE SEQUENCE [LARGE SCALE GENOMIC DNA]</scope>
    <source>
        <strain evidence="1 2">F0055</strain>
    </source>
</reference>
<protein>
    <submittedName>
        <fullName evidence="1">Uncharacterized protein</fullName>
    </submittedName>
</protein>
<organism evidence="1 2">
    <name type="scientific">Hoylesella saccharolytica F0055</name>
    <dbReference type="NCBI Taxonomy" id="1127699"/>
    <lineage>
        <taxon>Bacteria</taxon>
        <taxon>Pseudomonadati</taxon>
        <taxon>Bacteroidota</taxon>
        <taxon>Bacteroidia</taxon>
        <taxon>Bacteroidales</taxon>
        <taxon>Prevotellaceae</taxon>
        <taxon>Hoylesella</taxon>
    </lineage>
</organism>
<dbReference type="STRING" id="1127699.HMPREF9151_02361"/>
<dbReference type="Proteomes" id="UP000010433">
    <property type="component" value="Unassembled WGS sequence"/>
</dbReference>
<name>L1N035_9BACT</name>
<dbReference type="HOGENOM" id="CLU_3255966_0_0_10"/>
<dbReference type="PATRIC" id="fig|1127699.3.peg.2161"/>
<sequence length="42" mass="5009">MLSEKIQTFCKDKGWWYDDHHCIKNASKIPKTSYIFTCTRLA</sequence>
<accession>L1N035</accession>
<dbReference type="AlphaFoldDB" id="L1N035"/>
<proteinExistence type="predicted"/>
<evidence type="ECO:0000313" key="2">
    <source>
        <dbReference type="Proteomes" id="UP000010433"/>
    </source>
</evidence>
<gene>
    <name evidence="1" type="ORF">HMPREF9151_02361</name>
</gene>
<dbReference type="EMBL" id="AMEP01000150">
    <property type="protein sequence ID" value="EKX96878.1"/>
    <property type="molecule type" value="Genomic_DNA"/>
</dbReference>
<keyword evidence="2" id="KW-1185">Reference proteome</keyword>
<comment type="caution">
    <text evidence="1">The sequence shown here is derived from an EMBL/GenBank/DDBJ whole genome shotgun (WGS) entry which is preliminary data.</text>
</comment>
<evidence type="ECO:0000313" key="1">
    <source>
        <dbReference type="EMBL" id="EKX96878.1"/>
    </source>
</evidence>